<dbReference type="Proteomes" id="UP000247746">
    <property type="component" value="Unassembled WGS sequence"/>
</dbReference>
<dbReference type="EMBL" id="QJSU01000001">
    <property type="protein sequence ID" value="PYE40967.1"/>
    <property type="molecule type" value="Genomic_DNA"/>
</dbReference>
<dbReference type="RefSeq" id="WP_110921939.1">
    <property type="nucleotide sequence ID" value="NZ_QJSU01000001.1"/>
</dbReference>
<protein>
    <recommendedName>
        <fullName evidence="4">Phage abortive infection protein</fullName>
    </recommendedName>
</protein>
<proteinExistence type="predicted"/>
<evidence type="ECO:0000313" key="2">
    <source>
        <dbReference type="EMBL" id="PYE40967.1"/>
    </source>
</evidence>
<feature type="transmembrane region" description="Helical" evidence="1">
    <location>
        <begin position="20"/>
        <end position="39"/>
    </location>
</feature>
<keyword evidence="1" id="KW-0472">Membrane</keyword>
<keyword evidence="1" id="KW-1133">Transmembrane helix</keyword>
<dbReference type="AlphaFoldDB" id="A0A2V4ULB8"/>
<feature type="transmembrane region" description="Helical" evidence="1">
    <location>
        <begin position="55"/>
        <end position="77"/>
    </location>
</feature>
<organism evidence="2 3">
    <name type="scientific">Psychrobacter fozii</name>
    <dbReference type="NCBI Taxonomy" id="198480"/>
    <lineage>
        <taxon>Bacteria</taxon>
        <taxon>Pseudomonadati</taxon>
        <taxon>Pseudomonadota</taxon>
        <taxon>Gammaproteobacteria</taxon>
        <taxon>Moraxellales</taxon>
        <taxon>Moraxellaceae</taxon>
        <taxon>Psychrobacter</taxon>
    </lineage>
</organism>
<evidence type="ECO:0000313" key="3">
    <source>
        <dbReference type="Proteomes" id="UP000247746"/>
    </source>
</evidence>
<name>A0A2V4ULB8_9GAMM</name>
<keyword evidence="1" id="KW-0812">Transmembrane</keyword>
<sequence>MLNDRDLIDGELKIKIPKRAKFIAIGWLVICGIIFSAWLNFSPDNTVRSLSLGDIGAFLSGIFSILAFYGFIEAYLIQSKELRLQRFELKESIKAQQGSEKALKEQSEALKSQLKISEEQFNLYLLEAKAKIPIFNLFQIHTFVVNVLHIENQISNEIDLLQQSIELLPFEKNSYTLTEIIVSIEVNNTGGEGRLVGVKSLIKIDNLHYMQITSFEVIGSSMTDTYDNYLIEFKFKISSMDSDVFSNSAIFKAFILDFIENIKFESNFRCRERSYKQKYKVCRNNFFDQLLKHNNSAIQNFEKMELQYLLAFGYNIESFE</sequence>
<reference evidence="2 3" key="1">
    <citation type="submission" date="2018-06" db="EMBL/GenBank/DDBJ databases">
        <title>Genomic Encyclopedia of Type Strains, Phase III (KMG-III): the genomes of soil and plant-associated and newly described type strains.</title>
        <authorList>
            <person name="Whitman W."/>
        </authorList>
    </citation>
    <scope>NUCLEOTIDE SEQUENCE [LARGE SCALE GENOMIC DNA]</scope>
    <source>
        <strain evidence="2 3">CECT 5889</strain>
    </source>
</reference>
<accession>A0A2V4ULB8</accession>
<evidence type="ECO:0008006" key="4">
    <source>
        <dbReference type="Google" id="ProtNLM"/>
    </source>
</evidence>
<keyword evidence="3" id="KW-1185">Reference proteome</keyword>
<dbReference type="OrthoDB" id="7408523at2"/>
<gene>
    <name evidence="2" type="ORF">DFP82_101283</name>
</gene>
<comment type="caution">
    <text evidence="2">The sequence shown here is derived from an EMBL/GenBank/DDBJ whole genome shotgun (WGS) entry which is preliminary data.</text>
</comment>
<evidence type="ECO:0000256" key="1">
    <source>
        <dbReference type="SAM" id="Phobius"/>
    </source>
</evidence>